<name>A0A4Y8WRL3_9PORP</name>
<evidence type="ECO:0000313" key="4">
    <source>
        <dbReference type="Proteomes" id="UP000297225"/>
    </source>
</evidence>
<protein>
    <recommendedName>
        <fullName evidence="2">DUF5689 domain-containing protein</fullName>
    </recommendedName>
</protein>
<keyword evidence="4" id="KW-1185">Reference proteome</keyword>
<evidence type="ECO:0000256" key="1">
    <source>
        <dbReference type="SAM" id="MobiDB-lite"/>
    </source>
</evidence>
<gene>
    <name evidence="3" type="ORF">E4P47_01540</name>
</gene>
<feature type="compositionally biased region" description="Pro residues" evidence="1">
    <location>
        <begin position="472"/>
        <end position="484"/>
    </location>
</feature>
<accession>A0A4Y8WRL3</accession>
<reference evidence="3 4" key="1">
    <citation type="submission" date="2019-03" db="EMBL/GenBank/DDBJ databases">
        <title>Porphyromonas levii Isolated from the Uterus of Dairy Cows.</title>
        <authorList>
            <person name="Francis A.M."/>
        </authorList>
    </citation>
    <scope>NUCLEOTIDE SEQUENCE [LARGE SCALE GENOMIC DNA]</scope>
    <source>
        <strain evidence="3 4">AF5678</strain>
    </source>
</reference>
<evidence type="ECO:0000259" key="2">
    <source>
        <dbReference type="Pfam" id="PF18942"/>
    </source>
</evidence>
<dbReference type="STRING" id="1122973.GCA_000379925_00127"/>
<feature type="domain" description="DUF5689" evidence="2">
    <location>
        <begin position="58"/>
        <end position="274"/>
    </location>
</feature>
<sequence length="673" mass="72924">MQAIIGNIKIKNTNTNMKLSRLSLISLAALLGLGFASCERKYDAPLLADPTVTPGDEKVITIAEYKDKFKKVPKEGQIIEDNLAIRAVVVGNDVSGNIYKQIYVQDATGGISIGIDQNNISNDYQVGQEVFIKLQGLAATSYGGVTQIGMKDTQSNRIPYEVVKKQILRDKRPDAEKAKPKTTTIAQFSDNMVGTLIKLENVYFELGGTATYGDQAQNAVNRTLKDTTGKKLIVRNSKYASFANDVLPKGNGTVVGILSKFNKDYQLFIRTADDCSGFTGKDPITGGEVNPNPPAGNVIYAETFSKGLGAFTAISISGANKWTAKEYKGKTYASMSGFTSGKSVANEDWLVSPAFDLTSAKSISLSFQHTINKGDVSKMKQEQTLWVSTNYTGKVADATWTQVEIPVYPAGNNWTYVKSGDIVFPESVLGQSKVVFAYKYVCTDASSGQWQVQDIKVTSEGGKLAAGGTEPAPQPKPDPQPDPTPGALLFPGSDFNDWNAFLGSLNTYGLKFGKQSATGGIDGSGALFLSGTTNDKNDYIFTAKVPEGVDMTKVKKITFYIKGKSDKSLSINVFNTNPKITYYDSKTKERKPAGYVNYNLGDVNGAKQITGVTKNDYKGTINVGNWTKITLDLTALINGQLMTLPTEVGKDLISFKYGSKSAYDLYIDNISFE</sequence>
<dbReference type="InterPro" id="IPR043744">
    <property type="entry name" value="DUF5689"/>
</dbReference>
<comment type="caution">
    <text evidence="3">The sequence shown here is derived from an EMBL/GenBank/DDBJ whole genome shotgun (WGS) entry which is preliminary data.</text>
</comment>
<dbReference type="NCBIfam" id="NF038128">
    <property type="entry name" value="choice_anch_J"/>
    <property type="match status" value="1"/>
</dbReference>
<organism evidence="3 4">
    <name type="scientific">Porphyromonas levii</name>
    <dbReference type="NCBI Taxonomy" id="28114"/>
    <lineage>
        <taxon>Bacteria</taxon>
        <taxon>Pseudomonadati</taxon>
        <taxon>Bacteroidota</taxon>
        <taxon>Bacteroidia</taxon>
        <taxon>Bacteroidales</taxon>
        <taxon>Porphyromonadaceae</taxon>
        <taxon>Porphyromonas</taxon>
    </lineage>
</organism>
<dbReference type="Pfam" id="PF18942">
    <property type="entry name" value="DUF5689"/>
    <property type="match status" value="1"/>
</dbReference>
<dbReference type="Gene3D" id="2.60.120.200">
    <property type="match status" value="1"/>
</dbReference>
<dbReference type="EMBL" id="SPNC01000011">
    <property type="protein sequence ID" value="TFH96866.1"/>
    <property type="molecule type" value="Genomic_DNA"/>
</dbReference>
<dbReference type="AlphaFoldDB" id="A0A4Y8WRL3"/>
<evidence type="ECO:0000313" key="3">
    <source>
        <dbReference type="EMBL" id="TFH96866.1"/>
    </source>
</evidence>
<dbReference type="Proteomes" id="UP000297225">
    <property type="component" value="Unassembled WGS sequence"/>
</dbReference>
<dbReference type="OrthoDB" id="1492759at2"/>
<proteinExistence type="predicted"/>
<feature type="region of interest" description="Disordered" evidence="1">
    <location>
        <begin position="461"/>
        <end position="487"/>
    </location>
</feature>